<dbReference type="EMBL" id="ACHA02000011">
    <property type="protein sequence ID" value="EFK57143.1"/>
    <property type="molecule type" value="Genomic_DNA"/>
</dbReference>
<dbReference type="PANTHER" id="PTHR43335:SF4">
    <property type="entry name" value="ABC TRANSPORTER, ATP-BINDING PROTEIN"/>
    <property type="match status" value="1"/>
</dbReference>
<dbReference type="eggNOG" id="COG1131">
    <property type="taxonomic scope" value="Bacteria"/>
</dbReference>
<dbReference type="AlphaFoldDB" id="D7VMJ6"/>
<sequence>MSIVLRQITKTYHQQKALDEISFDVSSNTIVGFLGPNGAGKSTTMKIMTGLIPADSGTVVINGLNLKNSHREIKKLIGYLPENNPLYGEMYVREILAFEAGVHQIPNKSQRIEEVMHLTGLESEQHKKVQQLSKGYRQRVGLAMAIIHDPQVLILDEPTTGLDPNQILEIRSLIKTLGKEKTVIFSTHIMQEVEAICDAVIILKKGKVMENFPLKESDIKYPGLTMEDIFVQITK</sequence>
<proteinExistence type="inferred from homology"/>
<evidence type="ECO:0000313" key="7">
    <source>
        <dbReference type="Proteomes" id="UP000006258"/>
    </source>
</evidence>
<dbReference type="OrthoDB" id="9785229at2"/>
<dbReference type="Pfam" id="PF00005">
    <property type="entry name" value="ABC_tran"/>
    <property type="match status" value="1"/>
</dbReference>
<reference evidence="6" key="1">
    <citation type="submission" date="2010-07" db="EMBL/GenBank/DDBJ databases">
        <authorList>
            <person name="Muzny D."/>
            <person name="Qin X."/>
            <person name="Buhay C."/>
            <person name="Dugan-Rocha S."/>
            <person name="Ding Y."/>
            <person name="Chen G."/>
            <person name="Hawes A."/>
            <person name="Holder M."/>
            <person name="Jhangiani S."/>
            <person name="Johnson A."/>
            <person name="Khan Z."/>
            <person name="Li Z."/>
            <person name="Liu W."/>
            <person name="Liu X."/>
            <person name="Perez L."/>
            <person name="Shen H."/>
            <person name="Wang Q."/>
            <person name="Watt J."/>
            <person name="Xi L."/>
            <person name="Xin Y."/>
            <person name="Zhou J."/>
            <person name="Deng J."/>
            <person name="Jiang H."/>
            <person name="Liu Y."/>
            <person name="Qu J."/>
            <person name="Song X.-Z."/>
            <person name="Zhang L."/>
            <person name="Villasana D."/>
            <person name="Johnson A."/>
            <person name="Liu J."/>
            <person name="Liyanage D."/>
            <person name="Lorensuhewa L."/>
            <person name="Robinson T."/>
            <person name="Song A."/>
            <person name="Song B.-B."/>
            <person name="Dinh H."/>
            <person name="Thornton R."/>
            <person name="Coyle M."/>
            <person name="Francisco L."/>
            <person name="Jackson L."/>
            <person name="Javaid M."/>
            <person name="Korchina V."/>
            <person name="Kovar C."/>
            <person name="Mata R."/>
            <person name="Mathew T."/>
            <person name="Ngo R."/>
            <person name="Nguyen L."/>
            <person name="Nguyen N."/>
            <person name="Okwuonu G."/>
            <person name="Ongeri F."/>
            <person name="Pham C."/>
            <person name="Simmons D."/>
            <person name="Wilczek-Boney K."/>
            <person name="Hale W."/>
            <person name="Jakkamsetti A."/>
            <person name="Pham P."/>
            <person name="Ruth R."/>
            <person name="San Lucas F."/>
            <person name="Warren J."/>
            <person name="Zhang J."/>
            <person name="Zhao Z."/>
            <person name="Zhou C."/>
            <person name="Zhu D."/>
            <person name="Lee S."/>
            <person name="Bess C."/>
            <person name="Blankenburg K."/>
            <person name="Forbes L."/>
            <person name="Fu Q."/>
            <person name="Gubbala S."/>
            <person name="Hirani K."/>
            <person name="Jayaseelan J.C."/>
            <person name="Lara F."/>
            <person name="Munidasa M."/>
            <person name="Palculict T."/>
            <person name="Patil S."/>
            <person name="Pu L.-L."/>
            <person name="Saada N."/>
            <person name="Tang L."/>
            <person name="Weissenberger G."/>
            <person name="Zhu Y."/>
            <person name="Hemphill L."/>
            <person name="Shang Y."/>
            <person name="Youmans B."/>
            <person name="Ayvaz T."/>
            <person name="Ross M."/>
            <person name="Santibanez J."/>
            <person name="Aqrawi P."/>
            <person name="Gross S."/>
            <person name="Joshi V."/>
            <person name="Fowler G."/>
            <person name="Nazareth L."/>
            <person name="Reid J."/>
            <person name="Worley K."/>
            <person name="Petrosino J."/>
            <person name="Highlander S."/>
            <person name="Gibbs R."/>
        </authorList>
    </citation>
    <scope>NUCLEOTIDE SEQUENCE [LARGE SCALE GENOMIC DNA]</scope>
    <source>
        <strain evidence="6">ATCC 33861</strain>
    </source>
</reference>
<dbReference type="Gene3D" id="3.40.50.300">
    <property type="entry name" value="P-loop containing nucleotide triphosphate hydrolases"/>
    <property type="match status" value="1"/>
</dbReference>
<protein>
    <submittedName>
        <fullName evidence="6">ABC transporter, ATP-binding protein</fullName>
    </submittedName>
</protein>
<dbReference type="PANTHER" id="PTHR43335">
    <property type="entry name" value="ABC TRANSPORTER, ATP-BINDING PROTEIN"/>
    <property type="match status" value="1"/>
</dbReference>
<organism evidence="6 7">
    <name type="scientific">Sphingobacterium spiritivorum ATCC 33861</name>
    <dbReference type="NCBI Taxonomy" id="525373"/>
    <lineage>
        <taxon>Bacteria</taxon>
        <taxon>Pseudomonadati</taxon>
        <taxon>Bacteroidota</taxon>
        <taxon>Sphingobacteriia</taxon>
        <taxon>Sphingobacteriales</taxon>
        <taxon>Sphingobacteriaceae</taxon>
        <taxon>Sphingobacterium</taxon>
    </lineage>
</organism>
<dbReference type="GO" id="GO:0005524">
    <property type="term" value="F:ATP binding"/>
    <property type="evidence" value="ECO:0007669"/>
    <property type="project" value="UniProtKB-KW"/>
</dbReference>
<evidence type="ECO:0000259" key="5">
    <source>
        <dbReference type="PROSITE" id="PS50893"/>
    </source>
</evidence>
<name>D7VMJ6_SPHSI</name>
<dbReference type="GeneID" id="95428179"/>
<dbReference type="Proteomes" id="UP000006258">
    <property type="component" value="Unassembled WGS sequence"/>
</dbReference>
<evidence type="ECO:0000256" key="4">
    <source>
        <dbReference type="ARBA" id="ARBA00022840"/>
    </source>
</evidence>
<evidence type="ECO:0000313" key="6">
    <source>
        <dbReference type="EMBL" id="EFK57143.1"/>
    </source>
</evidence>
<dbReference type="CDD" id="cd03230">
    <property type="entry name" value="ABC_DR_subfamily_A"/>
    <property type="match status" value="1"/>
</dbReference>
<evidence type="ECO:0000256" key="1">
    <source>
        <dbReference type="ARBA" id="ARBA00005417"/>
    </source>
</evidence>
<accession>D7VMJ6</accession>
<keyword evidence="3" id="KW-0547">Nucleotide-binding</keyword>
<keyword evidence="7" id="KW-1185">Reference proteome</keyword>
<dbReference type="HOGENOM" id="CLU_000604_1_2_10"/>
<evidence type="ECO:0000256" key="3">
    <source>
        <dbReference type="ARBA" id="ARBA00022741"/>
    </source>
</evidence>
<dbReference type="RefSeq" id="WP_002992625.1">
    <property type="nucleotide sequence ID" value="NZ_GL379770.1"/>
</dbReference>
<dbReference type="GO" id="GO:0016887">
    <property type="term" value="F:ATP hydrolysis activity"/>
    <property type="evidence" value="ECO:0007669"/>
    <property type="project" value="InterPro"/>
</dbReference>
<feature type="domain" description="ABC transporter" evidence="5">
    <location>
        <begin position="3"/>
        <end position="230"/>
    </location>
</feature>
<dbReference type="SMART" id="SM00382">
    <property type="entry name" value="AAA"/>
    <property type="match status" value="1"/>
</dbReference>
<dbReference type="STRING" id="525373.HMPREF0766_12216"/>
<comment type="caution">
    <text evidence="6">The sequence shown here is derived from an EMBL/GenBank/DDBJ whole genome shotgun (WGS) entry which is preliminary data.</text>
</comment>
<keyword evidence="4 6" id="KW-0067">ATP-binding</keyword>
<dbReference type="PROSITE" id="PS50893">
    <property type="entry name" value="ABC_TRANSPORTER_2"/>
    <property type="match status" value="1"/>
</dbReference>
<comment type="similarity">
    <text evidence="1">Belongs to the ABC transporter superfamily.</text>
</comment>
<evidence type="ECO:0000256" key="2">
    <source>
        <dbReference type="ARBA" id="ARBA00022448"/>
    </source>
</evidence>
<dbReference type="InterPro" id="IPR003593">
    <property type="entry name" value="AAA+_ATPase"/>
</dbReference>
<dbReference type="InterPro" id="IPR003439">
    <property type="entry name" value="ABC_transporter-like_ATP-bd"/>
</dbReference>
<dbReference type="SUPFAM" id="SSF52540">
    <property type="entry name" value="P-loop containing nucleoside triphosphate hydrolases"/>
    <property type="match status" value="1"/>
</dbReference>
<dbReference type="InterPro" id="IPR027417">
    <property type="entry name" value="P-loop_NTPase"/>
</dbReference>
<keyword evidence="2" id="KW-0813">Transport</keyword>
<gene>
    <name evidence="6" type="primary">gldA</name>
    <name evidence="6" type="ORF">HMPREF0766_12216</name>
</gene>